<protein>
    <submittedName>
        <fullName evidence="1">Uncharacterized protein</fullName>
    </submittedName>
</protein>
<name>A0A6M4IG06_9BACT</name>
<evidence type="ECO:0000313" key="1">
    <source>
        <dbReference type="EMBL" id="QJR34034.1"/>
    </source>
</evidence>
<keyword evidence="2" id="KW-1185">Reference proteome</keyword>
<dbReference type="Proteomes" id="UP000500938">
    <property type="component" value="Chromosome"/>
</dbReference>
<gene>
    <name evidence="1" type="ORF">HKW67_00145</name>
</gene>
<dbReference type="AlphaFoldDB" id="A0A6M4IG06"/>
<reference evidence="1 2" key="1">
    <citation type="submission" date="2020-05" db="EMBL/GenBank/DDBJ databases">
        <title>Complete genome sequence of Gemmatimonas greenlandica TET16.</title>
        <authorList>
            <person name="Zeng Y."/>
        </authorList>
    </citation>
    <scope>NUCLEOTIDE SEQUENCE [LARGE SCALE GENOMIC DNA]</scope>
    <source>
        <strain evidence="1 2">TET16</strain>
    </source>
</reference>
<dbReference type="Pfam" id="PF01663">
    <property type="entry name" value="Phosphodiest"/>
    <property type="match status" value="1"/>
</dbReference>
<evidence type="ECO:0000313" key="2">
    <source>
        <dbReference type="Proteomes" id="UP000500938"/>
    </source>
</evidence>
<proteinExistence type="predicted"/>
<dbReference type="RefSeq" id="WP_171223460.1">
    <property type="nucleotide sequence ID" value="NZ_CP053085.1"/>
</dbReference>
<dbReference type="Gene3D" id="3.40.720.10">
    <property type="entry name" value="Alkaline Phosphatase, subunit A"/>
    <property type="match status" value="1"/>
</dbReference>
<dbReference type="EMBL" id="CP053085">
    <property type="protein sequence ID" value="QJR34034.1"/>
    <property type="molecule type" value="Genomic_DNA"/>
</dbReference>
<accession>A0A6M4IG06</accession>
<sequence length="495" mass="53509">MTGARPTPLLVFGIDAGDPDLLESWIADGSLPHLAALVRDGSHARTGGDELSMEHGAWIALMSGVPRARHGYHYYRQLVPCSYRLALTTGPEPMVTPFWSALRDRRVVIVDVPDFDPIAGLAGVQLFDLAVHNRERDGASLPAQALQHALRVVGDVRDIPEAFRSAESVDRQILARLLTRVERKGQVVRELVADTAPDVSVIVFGEGHTAGHQFWRHHHGGGTDAALREGIRTVYQAIDAELGALRALLPESHNVAVVSSVGLRSLFPGGGVGEAMLRALGYQHAPRPAASASGFPGPLTIARALLPTSVREWLSRLLLSRDARERLLADGFANGTDWSRTRAFAIPSAFQSFIRVNLRGREPQGIVASGAEYAALLDELEADLRALRDAETGRTLATYVTRMTSANGEAPHTLPDLIVDWDFSERFITAIDHPRARITISEPEFFRDSEHTRQGFLAMAGPDVPTLDATSPFDAGGVAPLLHRLAADVPAGEGA</sequence>
<dbReference type="KEGG" id="ggr:HKW67_00145"/>
<dbReference type="SUPFAM" id="SSF53649">
    <property type="entry name" value="Alkaline phosphatase-like"/>
    <property type="match status" value="1"/>
</dbReference>
<dbReference type="InterPro" id="IPR002591">
    <property type="entry name" value="Phosphodiest/P_Trfase"/>
</dbReference>
<dbReference type="InterPro" id="IPR017850">
    <property type="entry name" value="Alkaline_phosphatase_core_sf"/>
</dbReference>
<organism evidence="1 2">
    <name type="scientific">Gemmatimonas groenlandica</name>
    <dbReference type="NCBI Taxonomy" id="2732249"/>
    <lineage>
        <taxon>Bacteria</taxon>
        <taxon>Pseudomonadati</taxon>
        <taxon>Gemmatimonadota</taxon>
        <taxon>Gemmatimonadia</taxon>
        <taxon>Gemmatimonadales</taxon>
        <taxon>Gemmatimonadaceae</taxon>
        <taxon>Gemmatimonas</taxon>
    </lineage>
</organism>